<dbReference type="Proteomes" id="UP000067738">
    <property type="component" value="Chromosome"/>
</dbReference>
<keyword evidence="1" id="KW-1133">Transmembrane helix</keyword>
<protein>
    <recommendedName>
        <fullName evidence="4">Zinc-ribbon domain-containing protein</fullName>
    </recommendedName>
</protein>
<name>A0A0U3CID6_9EURY</name>
<evidence type="ECO:0008006" key="4">
    <source>
        <dbReference type="Google" id="ProtNLM"/>
    </source>
</evidence>
<evidence type="ECO:0000313" key="2">
    <source>
        <dbReference type="EMBL" id="ALT68316.1"/>
    </source>
</evidence>
<accession>A0A0U3CID6</accession>
<feature type="transmembrane region" description="Helical" evidence="1">
    <location>
        <begin position="63"/>
        <end position="83"/>
    </location>
</feature>
<evidence type="ECO:0000256" key="1">
    <source>
        <dbReference type="SAM" id="Phobius"/>
    </source>
</evidence>
<keyword evidence="3" id="KW-1185">Reference proteome</keyword>
<proteinExistence type="predicted"/>
<gene>
    <name evidence="2" type="ORF">sm9_0517</name>
</gene>
<keyword evidence="1" id="KW-0472">Membrane</keyword>
<dbReference type="AlphaFoldDB" id="A0A0U3CID6"/>
<dbReference type="EMBL" id="CP011266">
    <property type="protein sequence ID" value="ALT68316.1"/>
    <property type="molecule type" value="Genomic_DNA"/>
</dbReference>
<dbReference type="OrthoDB" id="77949at2157"/>
<organism evidence="2 3">
    <name type="scientific">Methanobrevibacter millerae</name>
    <dbReference type="NCBI Taxonomy" id="230361"/>
    <lineage>
        <taxon>Archaea</taxon>
        <taxon>Methanobacteriati</taxon>
        <taxon>Methanobacteriota</taxon>
        <taxon>Methanomada group</taxon>
        <taxon>Methanobacteria</taxon>
        <taxon>Methanobacteriales</taxon>
        <taxon>Methanobacteriaceae</taxon>
        <taxon>Methanobrevibacter</taxon>
    </lineage>
</organism>
<sequence>MKKCPECGNPSYDGAPVCGNCGYKFPKPKTKAPVQEDIFEDRPIIKKSGNEPSTLDIIKENKIVIGAILLITIIVIGIIIATGPATNTTSNVNGSNKFSDANFTFSYPSSWNEVNGSDSLHTGAIFFEGSNGTVIEYYNVTSGFSSIYDINSQRISSAQESGAHINTIQPMQLDGKNASDVIVENANGNFTRYISLLNNGNLYVFKIDGKTMNDITSSEIDSVLKTAHIE</sequence>
<dbReference type="RefSeq" id="WP_058738645.1">
    <property type="nucleotide sequence ID" value="NZ_CP011266.1"/>
</dbReference>
<dbReference type="PATRIC" id="fig|230361.4.peg.540"/>
<reference evidence="2 3" key="1">
    <citation type="submission" date="2015-04" db="EMBL/GenBank/DDBJ databases">
        <title>The complete genome sequence of the rumen methanogen Methanobrevibacter millerae SM9.</title>
        <authorList>
            <person name="Leahy S.C."/>
            <person name="Kelly W.J."/>
            <person name="Pacheco D.M."/>
            <person name="Li D."/>
            <person name="Altermann E."/>
            <person name="Attwood G.T."/>
        </authorList>
    </citation>
    <scope>NUCLEOTIDE SEQUENCE [LARGE SCALE GENOMIC DNA]</scope>
    <source>
        <strain evidence="2 3">SM9</strain>
    </source>
</reference>
<evidence type="ECO:0000313" key="3">
    <source>
        <dbReference type="Proteomes" id="UP000067738"/>
    </source>
</evidence>
<dbReference type="KEGG" id="mmil:sm9_0517"/>
<keyword evidence="1" id="KW-0812">Transmembrane</keyword>
<dbReference type="GeneID" id="26735494"/>